<dbReference type="EMBL" id="JBBPBN010000131">
    <property type="protein sequence ID" value="KAK8976478.1"/>
    <property type="molecule type" value="Genomic_DNA"/>
</dbReference>
<accession>A0ABR2NKD7</accession>
<proteinExistence type="predicted"/>
<evidence type="ECO:0000313" key="2">
    <source>
        <dbReference type="EMBL" id="KAK8976478.1"/>
    </source>
</evidence>
<keyword evidence="3" id="KW-1185">Reference proteome</keyword>
<dbReference type="Proteomes" id="UP001396334">
    <property type="component" value="Unassembled WGS sequence"/>
</dbReference>
<reference evidence="1 3" key="1">
    <citation type="journal article" date="2024" name="G3 (Bethesda)">
        <title>Genome assembly of Hibiscus sabdariffa L. provides insights into metabolisms of medicinal natural products.</title>
        <authorList>
            <person name="Kim T."/>
        </authorList>
    </citation>
    <scope>NUCLEOTIDE SEQUENCE [LARGE SCALE GENOMIC DNA]</scope>
    <source>
        <strain evidence="1">TK-2024</strain>
        <tissue evidence="1">Old leaves</tissue>
    </source>
</reference>
<comment type="caution">
    <text evidence="1">The sequence shown here is derived from an EMBL/GenBank/DDBJ whole genome shotgun (WGS) entry which is preliminary data.</text>
</comment>
<gene>
    <name evidence="1" type="ORF">V6N11_007813</name>
    <name evidence="2" type="ORF">V6N11_007821</name>
</gene>
<evidence type="ECO:0000313" key="1">
    <source>
        <dbReference type="EMBL" id="KAK8976470.1"/>
    </source>
</evidence>
<protein>
    <submittedName>
        <fullName evidence="1">Uncharacterized protein</fullName>
    </submittedName>
</protein>
<dbReference type="EMBL" id="JBBPBN010000131">
    <property type="protein sequence ID" value="KAK8976470.1"/>
    <property type="molecule type" value="Genomic_DNA"/>
</dbReference>
<evidence type="ECO:0000313" key="3">
    <source>
        <dbReference type="Proteomes" id="UP001396334"/>
    </source>
</evidence>
<name>A0ABR2NKD7_9ROSI</name>
<organism evidence="1 3">
    <name type="scientific">Hibiscus sabdariffa</name>
    <name type="common">roselle</name>
    <dbReference type="NCBI Taxonomy" id="183260"/>
    <lineage>
        <taxon>Eukaryota</taxon>
        <taxon>Viridiplantae</taxon>
        <taxon>Streptophyta</taxon>
        <taxon>Embryophyta</taxon>
        <taxon>Tracheophyta</taxon>
        <taxon>Spermatophyta</taxon>
        <taxon>Magnoliopsida</taxon>
        <taxon>eudicotyledons</taxon>
        <taxon>Gunneridae</taxon>
        <taxon>Pentapetalae</taxon>
        <taxon>rosids</taxon>
        <taxon>malvids</taxon>
        <taxon>Malvales</taxon>
        <taxon>Malvaceae</taxon>
        <taxon>Malvoideae</taxon>
        <taxon>Hibiscus</taxon>
    </lineage>
</organism>
<sequence length="253" mass="28065">MALNAFLPIVNPPNEVYFRFRSHFPISAPPLRRLSSSATPRPQTWLSISAPPQFLKITRCKSNDDEYEVAFGVLRGKSDSLNEAFGILLICPNPDLDADTLCSIVAETIGGDYEKTCIAVNAALDVARRKGVPSALVGRKFKLCDVENFKNDLEFVVDVLVDLDKSSDANVLIYPNESKDPVRVAKTIAKVIGGDLEKTEKCAKRAIYLARNKNGPSVLNIKRTFTVSQITKYKQLLDANEEFQVSIDVMIKK</sequence>